<keyword evidence="1" id="KW-0812">Transmembrane</keyword>
<comment type="caution">
    <text evidence="2">The sequence shown here is derived from an EMBL/GenBank/DDBJ whole genome shotgun (WGS) entry which is preliminary data.</text>
</comment>
<organism evidence="2 3">
    <name type="scientific">Candidatus Harrisonbacteria bacterium RIFCSPHIGHO2_02_FULL_42_16</name>
    <dbReference type="NCBI Taxonomy" id="1798404"/>
    <lineage>
        <taxon>Bacteria</taxon>
        <taxon>Candidatus Harrisoniibacteriota</taxon>
    </lineage>
</organism>
<feature type="transmembrane region" description="Helical" evidence="1">
    <location>
        <begin position="6"/>
        <end position="29"/>
    </location>
</feature>
<evidence type="ECO:0008006" key="4">
    <source>
        <dbReference type="Google" id="ProtNLM"/>
    </source>
</evidence>
<protein>
    <recommendedName>
        <fullName evidence="4">ABC transporter substrate-binding protein</fullName>
    </recommendedName>
</protein>
<sequence>MNLTRSQLIIVGVAGAVLIIIALIALGVIPGIRIQEQKPPEITLTIWGVSDNKSVFQENLSAYEALRPNIRVNYEELNPDDYEKVLVNALAAGKGPDIMMLNNSWLPKHFDKLIPVKNEQLTPKSFQELFPVVAEQDFAPDGIIYAAPLYIDTLALFYNQDTFDKNGIAVAPKDWLDFQNLIPKLRQKDASGKIIKAAAAIGGSNNNIGNASDFLTLLMLQAGTKMTDDDFQQTTFANSVEGLFPARDALTFYAKFSNPNEDDFYTWNENFENSLDSFARGNTAMIFAYAGQKENIKTKNPFLNFKSAAMPQPVESEKAVNYPNYQGLAVTKNSQYPDWAWDLILYLTANETAAENYLSHSSRSPALRALIQKYAEHPELGVFAKQALSARSWPQIDKEQIAKIFSQMIVSAVTGQLSVAEAVNQADRQATELMRARR</sequence>
<dbReference type="InterPro" id="IPR050490">
    <property type="entry name" value="Bact_solute-bd_prot1"/>
</dbReference>
<accession>A0A1G1ZGA6</accession>
<evidence type="ECO:0000313" key="2">
    <source>
        <dbReference type="EMBL" id="OGY63648.1"/>
    </source>
</evidence>
<dbReference type="Pfam" id="PF01547">
    <property type="entry name" value="SBP_bac_1"/>
    <property type="match status" value="1"/>
</dbReference>
<dbReference type="AlphaFoldDB" id="A0A1G1ZGA6"/>
<dbReference type="PANTHER" id="PTHR43649:SF12">
    <property type="entry name" value="DIACETYLCHITOBIOSE BINDING PROTEIN DASA"/>
    <property type="match status" value="1"/>
</dbReference>
<dbReference type="EMBL" id="MHJG01000020">
    <property type="protein sequence ID" value="OGY63648.1"/>
    <property type="molecule type" value="Genomic_DNA"/>
</dbReference>
<dbReference type="InterPro" id="IPR006059">
    <property type="entry name" value="SBP"/>
</dbReference>
<gene>
    <name evidence="2" type="ORF">A3B92_03295</name>
</gene>
<evidence type="ECO:0000313" key="3">
    <source>
        <dbReference type="Proteomes" id="UP000177960"/>
    </source>
</evidence>
<keyword evidence="1" id="KW-1133">Transmembrane helix</keyword>
<dbReference type="SUPFAM" id="SSF53850">
    <property type="entry name" value="Periplasmic binding protein-like II"/>
    <property type="match status" value="1"/>
</dbReference>
<dbReference type="Proteomes" id="UP000177960">
    <property type="component" value="Unassembled WGS sequence"/>
</dbReference>
<name>A0A1G1ZGA6_9BACT</name>
<dbReference type="PANTHER" id="PTHR43649">
    <property type="entry name" value="ARABINOSE-BINDING PROTEIN-RELATED"/>
    <property type="match status" value="1"/>
</dbReference>
<keyword evidence="1" id="KW-0472">Membrane</keyword>
<dbReference type="STRING" id="1798404.A3B92_03295"/>
<reference evidence="2 3" key="1">
    <citation type="journal article" date="2016" name="Nat. Commun.">
        <title>Thousands of microbial genomes shed light on interconnected biogeochemical processes in an aquifer system.</title>
        <authorList>
            <person name="Anantharaman K."/>
            <person name="Brown C.T."/>
            <person name="Hug L.A."/>
            <person name="Sharon I."/>
            <person name="Castelle C.J."/>
            <person name="Probst A.J."/>
            <person name="Thomas B.C."/>
            <person name="Singh A."/>
            <person name="Wilkins M.J."/>
            <person name="Karaoz U."/>
            <person name="Brodie E.L."/>
            <person name="Williams K.H."/>
            <person name="Hubbard S.S."/>
            <person name="Banfield J.F."/>
        </authorList>
    </citation>
    <scope>NUCLEOTIDE SEQUENCE [LARGE SCALE GENOMIC DNA]</scope>
</reference>
<dbReference type="Gene3D" id="3.40.190.10">
    <property type="entry name" value="Periplasmic binding protein-like II"/>
    <property type="match status" value="1"/>
</dbReference>
<evidence type="ECO:0000256" key="1">
    <source>
        <dbReference type="SAM" id="Phobius"/>
    </source>
</evidence>
<proteinExistence type="predicted"/>